<evidence type="ECO:0000256" key="2">
    <source>
        <dbReference type="SAM" id="MobiDB-lite"/>
    </source>
</evidence>
<dbReference type="GO" id="GO:0015105">
    <property type="term" value="F:arsenite transmembrane transporter activity"/>
    <property type="evidence" value="ECO:0007669"/>
    <property type="project" value="TreeGrafter"/>
</dbReference>
<dbReference type="GO" id="GO:0015104">
    <property type="term" value="F:antimonite transmembrane transporter activity"/>
    <property type="evidence" value="ECO:0007669"/>
    <property type="project" value="TreeGrafter"/>
</dbReference>
<dbReference type="GO" id="GO:0015297">
    <property type="term" value="F:antiporter activity"/>
    <property type="evidence" value="ECO:0007669"/>
    <property type="project" value="InterPro"/>
</dbReference>
<feature type="region of interest" description="Disordered" evidence="2">
    <location>
        <begin position="40"/>
        <end position="73"/>
    </location>
</feature>
<comment type="caution">
    <text evidence="3">The sequence shown here is derived from an EMBL/GenBank/DDBJ whole genome shotgun (WGS) entry which is preliminary data.</text>
</comment>
<accession>A0AAW0AS64</accession>
<dbReference type="InterPro" id="IPR004706">
    <property type="entry name" value="Arsenical-R_Acr3"/>
</dbReference>
<keyword evidence="4" id="KW-1185">Reference proteome</keyword>
<sequence>MHGNFALQNDIYSRKVKLNRGNFAQPRWSVHQPVMETATISDPQAPKDIEKSAGGPSNDHWHSQNEDDSDKMPQNAASLKNLRLSVLLGNFVPQTGPALDRGRFVGVSVPIAVGLLVMMYPILCNVRYEPLNGSFQSTGTIETVARIQHLRKLDRCTAPHACFGVGFLTRQKRPTDWSHSRRAGKMHCDGRLVSTWKFKFEFTEMIQGPHLERPCRRPQ</sequence>
<dbReference type="EMBL" id="JAWWNJ010000051">
    <property type="protein sequence ID" value="KAK7016282.1"/>
    <property type="molecule type" value="Genomic_DNA"/>
</dbReference>
<dbReference type="Proteomes" id="UP001362999">
    <property type="component" value="Unassembled WGS sequence"/>
</dbReference>
<dbReference type="AlphaFoldDB" id="A0AAW0AS64"/>
<reference evidence="3 4" key="1">
    <citation type="journal article" date="2024" name="J Genomics">
        <title>Draft genome sequencing and assembly of Favolaschia claudopus CIRM-BRFM 2984 isolated from oak limbs.</title>
        <authorList>
            <person name="Navarro D."/>
            <person name="Drula E."/>
            <person name="Chaduli D."/>
            <person name="Cazenave R."/>
            <person name="Ahrendt S."/>
            <person name="Wang J."/>
            <person name="Lipzen A."/>
            <person name="Daum C."/>
            <person name="Barry K."/>
            <person name="Grigoriev I.V."/>
            <person name="Favel A."/>
            <person name="Rosso M.N."/>
            <person name="Martin F."/>
        </authorList>
    </citation>
    <scope>NUCLEOTIDE SEQUENCE [LARGE SCALE GENOMIC DNA]</scope>
    <source>
        <strain evidence="3 4">CIRM-BRFM 2984</strain>
    </source>
</reference>
<keyword evidence="1" id="KW-0813">Transport</keyword>
<gene>
    <name evidence="3" type="ORF">R3P38DRAFT_2786180</name>
</gene>
<evidence type="ECO:0000313" key="4">
    <source>
        <dbReference type="Proteomes" id="UP001362999"/>
    </source>
</evidence>
<dbReference type="GO" id="GO:0005886">
    <property type="term" value="C:plasma membrane"/>
    <property type="evidence" value="ECO:0007669"/>
    <property type="project" value="TreeGrafter"/>
</dbReference>
<dbReference type="PANTHER" id="PTHR43057:SF1">
    <property type="entry name" value="ARSENICAL-RESISTANCE PROTEIN 3"/>
    <property type="match status" value="1"/>
</dbReference>
<proteinExistence type="predicted"/>
<organism evidence="3 4">
    <name type="scientific">Favolaschia claudopus</name>
    <dbReference type="NCBI Taxonomy" id="2862362"/>
    <lineage>
        <taxon>Eukaryota</taxon>
        <taxon>Fungi</taxon>
        <taxon>Dikarya</taxon>
        <taxon>Basidiomycota</taxon>
        <taxon>Agaricomycotina</taxon>
        <taxon>Agaricomycetes</taxon>
        <taxon>Agaricomycetidae</taxon>
        <taxon>Agaricales</taxon>
        <taxon>Marasmiineae</taxon>
        <taxon>Mycenaceae</taxon>
        <taxon>Favolaschia</taxon>
    </lineage>
</organism>
<evidence type="ECO:0000313" key="3">
    <source>
        <dbReference type="EMBL" id="KAK7016282.1"/>
    </source>
</evidence>
<protein>
    <submittedName>
        <fullName evidence="3">Uncharacterized protein</fullName>
    </submittedName>
</protein>
<dbReference type="PANTHER" id="PTHR43057">
    <property type="entry name" value="ARSENITE EFFLUX TRANSPORTER"/>
    <property type="match status" value="1"/>
</dbReference>
<name>A0AAW0AS64_9AGAR</name>
<evidence type="ECO:0000256" key="1">
    <source>
        <dbReference type="ARBA" id="ARBA00022448"/>
    </source>
</evidence>